<dbReference type="PROSITE" id="PS00092">
    <property type="entry name" value="N6_MTASE"/>
    <property type="match status" value="1"/>
</dbReference>
<dbReference type="OrthoDB" id="9800801at2"/>
<dbReference type="InterPro" id="IPR009537">
    <property type="entry name" value="DUF1156"/>
</dbReference>
<proteinExistence type="predicted"/>
<feature type="domain" description="DUF1156" evidence="1">
    <location>
        <begin position="12"/>
        <end position="61"/>
    </location>
</feature>
<dbReference type="GO" id="GO:0032259">
    <property type="term" value="P:methylation"/>
    <property type="evidence" value="ECO:0007669"/>
    <property type="project" value="UniProtKB-KW"/>
</dbReference>
<name>A0A2T0RME9_9BACT</name>
<dbReference type="InterPro" id="IPR002052">
    <property type="entry name" value="DNA_methylase_N6_adenine_CS"/>
</dbReference>
<comment type="caution">
    <text evidence="2">The sequence shown here is derived from an EMBL/GenBank/DDBJ whole genome shotgun (WGS) entry which is preliminary data.</text>
</comment>
<evidence type="ECO:0000313" key="2">
    <source>
        <dbReference type="EMBL" id="PRY22293.1"/>
    </source>
</evidence>
<gene>
    <name evidence="2" type="ORF">CLV58_1466</name>
</gene>
<dbReference type="GO" id="GO:0003676">
    <property type="term" value="F:nucleic acid binding"/>
    <property type="evidence" value="ECO:0007669"/>
    <property type="project" value="InterPro"/>
</dbReference>
<dbReference type="EMBL" id="PVTE01000046">
    <property type="protein sequence ID" value="PRY22293.1"/>
    <property type="molecule type" value="Genomic_DNA"/>
</dbReference>
<keyword evidence="3" id="KW-1185">Reference proteome</keyword>
<dbReference type="SUPFAM" id="SSF53335">
    <property type="entry name" value="S-adenosyl-L-methionine-dependent methyltransferases"/>
    <property type="match status" value="1"/>
</dbReference>
<dbReference type="GO" id="GO:0008168">
    <property type="term" value="F:methyltransferase activity"/>
    <property type="evidence" value="ECO:0007669"/>
    <property type="project" value="UniProtKB-KW"/>
</dbReference>
<dbReference type="AlphaFoldDB" id="A0A2T0RME9"/>
<keyword evidence="2" id="KW-0808">Transferase</keyword>
<evidence type="ECO:0000313" key="3">
    <source>
        <dbReference type="Proteomes" id="UP000238375"/>
    </source>
</evidence>
<protein>
    <submittedName>
        <fullName evidence="2">Adenine-specific DNA methylase</fullName>
    </submittedName>
</protein>
<keyword evidence="2" id="KW-0489">Methyltransferase</keyword>
<organism evidence="2 3">
    <name type="scientific">Spirosoma oryzae</name>
    <dbReference type="NCBI Taxonomy" id="1469603"/>
    <lineage>
        <taxon>Bacteria</taxon>
        <taxon>Pseudomonadati</taxon>
        <taxon>Bacteroidota</taxon>
        <taxon>Cytophagia</taxon>
        <taxon>Cytophagales</taxon>
        <taxon>Cytophagaceae</taxon>
        <taxon>Spirosoma</taxon>
    </lineage>
</organism>
<dbReference type="Proteomes" id="UP000238375">
    <property type="component" value="Unassembled WGS sequence"/>
</dbReference>
<dbReference type="InterPro" id="IPR029063">
    <property type="entry name" value="SAM-dependent_MTases_sf"/>
</dbReference>
<evidence type="ECO:0000259" key="1">
    <source>
        <dbReference type="Pfam" id="PF06634"/>
    </source>
</evidence>
<dbReference type="RefSeq" id="WP_106140932.1">
    <property type="nucleotide sequence ID" value="NZ_PVTE01000046.1"/>
</dbReference>
<dbReference type="Gene3D" id="3.40.50.150">
    <property type="entry name" value="Vaccinia Virus protein VP39"/>
    <property type="match status" value="1"/>
</dbReference>
<reference evidence="2 3" key="1">
    <citation type="submission" date="2018-03" db="EMBL/GenBank/DDBJ databases">
        <title>Genomic Encyclopedia of Archaeal and Bacterial Type Strains, Phase II (KMG-II): from individual species to whole genera.</title>
        <authorList>
            <person name="Goeker M."/>
        </authorList>
    </citation>
    <scope>NUCLEOTIDE SEQUENCE [LARGE SCALE GENOMIC DNA]</scope>
    <source>
        <strain evidence="2 3">DSM 28354</strain>
    </source>
</reference>
<dbReference type="Pfam" id="PF06634">
    <property type="entry name" value="DUF1156"/>
    <property type="match status" value="1"/>
</dbReference>
<accession>A0A2T0RME9</accession>
<sequence length="1027" mass="115097">MSNPYKYLIEVAMPVREVSAESVRDKSIRHGHISTLHLWWARRPLPVCRAVVFASLVPDPDDANCPALFGEAVDALLTAKLGAPDHYKPYDDIPYTSVEDRVADTRRNRLLTFIGKFSDTFIANEKAGKSTASGQQISEHSLIKWDNKANETILGIARKLIWVAHNVATTGSGGVNALIADFDRHYQAIKDAERALYQTPDRHLDAPDSKQKTDNLQKAIDAFLDRMPRVFDPFAGGGAIPLEAARLGCRTYGNDINPVAHIIQRGSLEFPQRYGKPIIYSKAEFKKLYGADTYLTMEQNGQVKQDGTVHLKNRLSHDVAFYAKRLLREAEAAVGQYYPTVNGRKPIAYYWARVGTCANPSCRAEVPLLKQFYLCNKPGKQVYLKPIITGQQINFELKQGRFDEEGWMSRGNMKCPCCGNTTDVNTLKKQFLNGTAKEKMLAVIEDGDKGKVYRQPVEQELAMVATIPASVENNRPTEEMPVKYTQALPSCTWGLNRWGDMFSTRQLLTLQTLVDCLTKLKQEWGGNNFIPDLSDYQRAVVTYLSIWIDRIAIANTSFGIWHTGRETLERIMGRQAIPMVFDYPDSNPFCDSTGSAANQLDWITRYLEDESKSPFAVELKNASSGDVHQFEPKYLNAVVTDPPYYDAIAYADLSDFFYVWLKRTLGDVFPLSFALPQTPKSDECTAMKHHHSGNVAQAKQHFENKLQQIFEAIEQQTSGVVSIMFAHQSTSAWTTLCRSILGSKMNLTGSWALDTEMSGALKTDKAFLESSVTVSCRPTEQVGIGDFREVKRDIERAVRDEVRTLTALGFRGADLLTACFGQAVSVFGQYRLVEKSNGDEVTVAELLELARESAFNAIVSDIRTDDYTRFYLAWLQLNGFTEADHDDVRRVVQVGLSVNVTDIEAHRLLIQNGNRQTLATVNDRTRLSNRLGYDTADPMIDKLHQAMFRWAGTDRRSLVQYIAQTAPTPEDSFWRVLASLFELLPKGSEDHRAAEGLLSGRDSLIREARAIGQQPATADANQLGLGF</sequence>